<comment type="subcellular location">
    <subcellularLocation>
        <location evidence="1 8">Cell outer membrane</location>
        <topology evidence="1 8">Multi-pass membrane protein</topology>
    </subcellularLocation>
</comment>
<evidence type="ECO:0000256" key="8">
    <source>
        <dbReference type="PROSITE-ProRule" id="PRU01360"/>
    </source>
</evidence>
<sequence>MSSRIILSALLLSATATAIAQDSSRISQLQGVTVTATKGPQKASETGKVVTILSHEYLQKNSGKTISDILNQQTGLVINGANNTPGTTPIVYMRGAAAGNVLILVDGIPVSDASQISGAFDLNFISPEEVERIEILRGSQSTLYGSDAVAGVINIITRKAGDKPFGAGASLGYGSYNDKQAAANVHGHLRKFSYLAGYKYEKADGFSDAVDTTGHANYDKDGFRQHSVFAKLGLEAGKRWNLQYLFNFSNYHHALDEGAFVDDKDYTGKFNYMLNAIHGTYQFKKGTLHLLYSYQSNNRKIVNDSGYVTTTGYAKFDSTLFTSRTHQAEAYVNVDFLPQLRLVAGAAYSRSTDSQNDFLVFNSPGASLYHTQLSPDSVKVNQISGYADLLLRNLGGFNLEIGDRYNHHSLYGGNNTFTFNPSYLLDNRHKFFANISSGYKVPTLYQLYFPGYGNRMLKPEQTLSYEAGYQVMLSKLNFRATGFYRNTKDLVIFYFDPVTYFSQYQNANRQKAYGAEAELEWNITRDLHLTVNYTYTDGRVTIPQAGGKDTSYYNLYRIPKNAVNASLGYQVTKAFYASVAYKYIGQRYEGPVAMGDYYNLDLYGEYKFGNLLKIFAVFRNITDYKYFDITGFNSRRFNFNAGLQFHF</sequence>
<feature type="domain" description="TonB-dependent receptor plug" evidence="12">
    <location>
        <begin position="44"/>
        <end position="152"/>
    </location>
</feature>
<dbReference type="Gene3D" id="2.170.130.10">
    <property type="entry name" value="TonB-dependent receptor, plug domain"/>
    <property type="match status" value="1"/>
</dbReference>
<evidence type="ECO:0000313" key="14">
    <source>
        <dbReference type="Proteomes" id="UP000249819"/>
    </source>
</evidence>
<evidence type="ECO:0000256" key="7">
    <source>
        <dbReference type="ARBA" id="ARBA00023237"/>
    </source>
</evidence>
<comment type="similarity">
    <text evidence="8 9">Belongs to the TonB-dependent receptor family.</text>
</comment>
<dbReference type="InterPro" id="IPR039426">
    <property type="entry name" value="TonB-dep_rcpt-like"/>
</dbReference>
<dbReference type="InterPro" id="IPR012910">
    <property type="entry name" value="Plug_dom"/>
</dbReference>
<organism evidence="13 14">
    <name type="scientific">Chitinophaga dinghuensis</name>
    <dbReference type="NCBI Taxonomy" id="1539050"/>
    <lineage>
        <taxon>Bacteria</taxon>
        <taxon>Pseudomonadati</taxon>
        <taxon>Bacteroidota</taxon>
        <taxon>Chitinophagia</taxon>
        <taxon>Chitinophagales</taxon>
        <taxon>Chitinophagaceae</taxon>
        <taxon>Chitinophaga</taxon>
    </lineage>
</organism>
<evidence type="ECO:0000256" key="2">
    <source>
        <dbReference type="ARBA" id="ARBA00022448"/>
    </source>
</evidence>
<keyword evidence="2 8" id="KW-0813">Transport</keyword>
<evidence type="ECO:0000256" key="5">
    <source>
        <dbReference type="ARBA" id="ARBA00023077"/>
    </source>
</evidence>
<evidence type="ECO:0000256" key="1">
    <source>
        <dbReference type="ARBA" id="ARBA00004571"/>
    </source>
</evidence>
<keyword evidence="4 8" id="KW-0812">Transmembrane</keyword>
<keyword evidence="10" id="KW-0732">Signal</keyword>
<gene>
    <name evidence="13" type="ORF">CLV59_102545</name>
</gene>
<evidence type="ECO:0000313" key="13">
    <source>
        <dbReference type="EMBL" id="RAJ85839.1"/>
    </source>
</evidence>
<dbReference type="PANTHER" id="PTHR30069:SF50">
    <property type="entry name" value="TONB-DEPENDENT RECEPTOR HI_1217-RELATED"/>
    <property type="match status" value="1"/>
</dbReference>
<keyword evidence="6 8" id="KW-0472">Membrane</keyword>
<dbReference type="Pfam" id="PF00593">
    <property type="entry name" value="TonB_dep_Rec_b-barrel"/>
    <property type="match status" value="1"/>
</dbReference>
<accession>A0A327W5P5</accession>
<keyword evidence="7 8" id="KW-0998">Cell outer membrane</keyword>
<dbReference type="Pfam" id="PF07715">
    <property type="entry name" value="Plug"/>
    <property type="match status" value="1"/>
</dbReference>
<keyword evidence="3 8" id="KW-1134">Transmembrane beta strand</keyword>
<dbReference type="InterPro" id="IPR036942">
    <property type="entry name" value="Beta-barrel_TonB_sf"/>
</dbReference>
<dbReference type="RefSeq" id="WP_111591469.1">
    <property type="nucleotide sequence ID" value="NZ_QLMA01000002.1"/>
</dbReference>
<dbReference type="SUPFAM" id="SSF56935">
    <property type="entry name" value="Porins"/>
    <property type="match status" value="1"/>
</dbReference>
<evidence type="ECO:0000256" key="10">
    <source>
        <dbReference type="SAM" id="SignalP"/>
    </source>
</evidence>
<dbReference type="Gene3D" id="2.40.170.20">
    <property type="entry name" value="TonB-dependent receptor, beta-barrel domain"/>
    <property type="match status" value="1"/>
</dbReference>
<dbReference type="PROSITE" id="PS52016">
    <property type="entry name" value="TONB_DEPENDENT_REC_3"/>
    <property type="match status" value="1"/>
</dbReference>
<evidence type="ECO:0000256" key="6">
    <source>
        <dbReference type="ARBA" id="ARBA00023136"/>
    </source>
</evidence>
<evidence type="ECO:0000256" key="9">
    <source>
        <dbReference type="RuleBase" id="RU003357"/>
    </source>
</evidence>
<name>A0A327W5P5_9BACT</name>
<dbReference type="GO" id="GO:0044718">
    <property type="term" value="P:siderophore transmembrane transport"/>
    <property type="evidence" value="ECO:0007669"/>
    <property type="project" value="TreeGrafter"/>
</dbReference>
<dbReference type="OrthoDB" id="9764669at2"/>
<evidence type="ECO:0000256" key="4">
    <source>
        <dbReference type="ARBA" id="ARBA00022692"/>
    </source>
</evidence>
<proteinExistence type="inferred from homology"/>
<keyword evidence="5 9" id="KW-0798">TonB box</keyword>
<dbReference type="GO" id="GO:0015344">
    <property type="term" value="F:siderophore uptake transmembrane transporter activity"/>
    <property type="evidence" value="ECO:0007669"/>
    <property type="project" value="TreeGrafter"/>
</dbReference>
<dbReference type="PANTHER" id="PTHR30069">
    <property type="entry name" value="TONB-DEPENDENT OUTER MEMBRANE RECEPTOR"/>
    <property type="match status" value="1"/>
</dbReference>
<dbReference type="GO" id="GO:0009279">
    <property type="term" value="C:cell outer membrane"/>
    <property type="evidence" value="ECO:0007669"/>
    <property type="project" value="UniProtKB-SubCell"/>
</dbReference>
<dbReference type="AlphaFoldDB" id="A0A327W5P5"/>
<feature type="domain" description="TonB-dependent receptor-like beta-barrel" evidence="11">
    <location>
        <begin position="247"/>
        <end position="620"/>
    </location>
</feature>
<feature type="chain" id="PRO_5016453930" evidence="10">
    <location>
        <begin position="21"/>
        <end position="647"/>
    </location>
</feature>
<reference evidence="13 14" key="1">
    <citation type="submission" date="2018-06" db="EMBL/GenBank/DDBJ databases">
        <title>Genomic Encyclopedia of Archaeal and Bacterial Type Strains, Phase II (KMG-II): from individual species to whole genera.</title>
        <authorList>
            <person name="Goeker M."/>
        </authorList>
    </citation>
    <scope>NUCLEOTIDE SEQUENCE [LARGE SCALE GENOMIC DNA]</scope>
    <source>
        <strain evidence="13 14">DSM 29821</strain>
    </source>
</reference>
<protein>
    <submittedName>
        <fullName evidence="13">Vitamin B12 transporter</fullName>
    </submittedName>
</protein>
<comment type="caution">
    <text evidence="13">The sequence shown here is derived from an EMBL/GenBank/DDBJ whole genome shotgun (WGS) entry which is preliminary data.</text>
</comment>
<feature type="signal peptide" evidence="10">
    <location>
        <begin position="1"/>
        <end position="20"/>
    </location>
</feature>
<evidence type="ECO:0000259" key="11">
    <source>
        <dbReference type="Pfam" id="PF00593"/>
    </source>
</evidence>
<dbReference type="InterPro" id="IPR000531">
    <property type="entry name" value="Beta-barrel_TonB"/>
</dbReference>
<dbReference type="CDD" id="cd01347">
    <property type="entry name" value="ligand_gated_channel"/>
    <property type="match status" value="1"/>
</dbReference>
<dbReference type="InterPro" id="IPR037066">
    <property type="entry name" value="Plug_dom_sf"/>
</dbReference>
<keyword evidence="14" id="KW-1185">Reference proteome</keyword>
<dbReference type="Proteomes" id="UP000249819">
    <property type="component" value="Unassembled WGS sequence"/>
</dbReference>
<evidence type="ECO:0000259" key="12">
    <source>
        <dbReference type="Pfam" id="PF07715"/>
    </source>
</evidence>
<evidence type="ECO:0000256" key="3">
    <source>
        <dbReference type="ARBA" id="ARBA00022452"/>
    </source>
</evidence>
<dbReference type="EMBL" id="QLMA01000002">
    <property type="protein sequence ID" value="RAJ85839.1"/>
    <property type="molecule type" value="Genomic_DNA"/>
</dbReference>